<dbReference type="InterPro" id="IPR009506">
    <property type="entry name" value="YjiS-like"/>
</dbReference>
<dbReference type="Proteomes" id="UP000193900">
    <property type="component" value="Unassembled WGS sequence"/>
</dbReference>
<evidence type="ECO:0000313" key="3">
    <source>
        <dbReference type="Proteomes" id="UP000193900"/>
    </source>
</evidence>
<gene>
    <name evidence="2" type="ORF">ROA7023_04011</name>
</gene>
<evidence type="ECO:0000259" key="1">
    <source>
        <dbReference type="Pfam" id="PF06568"/>
    </source>
</evidence>
<name>A0A1Y5TXB1_9RHOB</name>
<dbReference type="AlphaFoldDB" id="A0A1Y5TXB1"/>
<feature type="domain" description="YjiS-like" evidence="1">
    <location>
        <begin position="27"/>
        <end position="62"/>
    </location>
</feature>
<reference evidence="2 3" key="1">
    <citation type="submission" date="2017-03" db="EMBL/GenBank/DDBJ databases">
        <authorList>
            <person name="Afonso C.L."/>
            <person name="Miller P.J."/>
            <person name="Scott M.A."/>
            <person name="Spackman E."/>
            <person name="Goraichik I."/>
            <person name="Dimitrov K.M."/>
            <person name="Suarez D.L."/>
            <person name="Swayne D.E."/>
        </authorList>
    </citation>
    <scope>NUCLEOTIDE SEQUENCE [LARGE SCALE GENOMIC DNA]</scope>
    <source>
        <strain evidence="2 3">CECT 7023</strain>
    </source>
</reference>
<dbReference type="OrthoDB" id="8244198at2"/>
<keyword evidence="3" id="KW-1185">Reference proteome</keyword>
<sequence length="73" mass="8431">MAYAQTNIGRLYQGGLKSRIQQLRTSIRRRAERRAVYLRTYNELNTLSDRDLADFGFHRSEIAGISRKAAEKA</sequence>
<dbReference type="RefSeq" id="WP_085880727.1">
    <property type="nucleotide sequence ID" value="NZ_FWFZ01000036.1"/>
</dbReference>
<accession>A0A1Y5TXB1</accession>
<dbReference type="Pfam" id="PF06568">
    <property type="entry name" value="YjiS-like"/>
    <property type="match status" value="1"/>
</dbReference>
<dbReference type="EMBL" id="FWFZ01000036">
    <property type="protein sequence ID" value="SLN75657.1"/>
    <property type="molecule type" value="Genomic_DNA"/>
</dbReference>
<protein>
    <recommendedName>
        <fullName evidence="1">YjiS-like domain-containing protein</fullName>
    </recommendedName>
</protein>
<evidence type="ECO:0000313" key="2">
    <source>
        <dbReference type="EMBL" id="SLN75657.1"/>
    </source>
</evidence>
<organism evidence="2 3">
    <name type="scientific">Roseisalinus antarcticus</name>
    <dbReference type="NCBI Taxonomy" id="254357"/>
    <lineage>
        <taxon>Bacteria</taxon>
        <taxon>Pseudomonadati</taxon>
        <taxon>Pseudomonadota</taxon>
        <taxon>Alphaproteobacteria</taxon>
        <taxon>Rhodobacterales</taxon>
        <taxon>Roseobacteraceae</taxon>
        <taxon>Roseisalinus</taxon>
    </lineage>
</organism>
<proteinExistence type="predicted"/>